<dbReference type="EMBL" id="VXIV02003323">
    <property type="protein sequence ID" value="KAF6018313.1"/>
    <property type="molecule type" value="Genomic_DNA"/>
</dbReference>
<protein>
    <submittedName>
        <fullName evidence="1">Uncharacterized protein</fullName>
    </submittedName>
</protein>
<gene>
    <name evidence="1" type="ORF">EB796_023399</name>
</gene>
<sequence length="223" mass="25169">MTESKSSKPPCGKLLDVTKLSDFMETCEAKNLYTSISQQPSTISAMAMPPLTKTANWQRETRNTKQRRFSSLIPGVDKSSTSNFNEYKLGTEIQNQKTKPDAVKDGLEKKPVINQIKHNTHETPMVQRALPNRSTTAPNKTKSLSAIYNAQSLNAPNNQQTYTNCREDIVDQEILTDEPDSAYATLKKRRLQMSSWHNANPENQDISSEIIPPEVPVKNYNRI</sequence>
<keyword evidence="2" id="KW-1185">Reference proteome</keyword>
<comment type="caution">
    <text evidence="1">The sequence shown here is derived from an EMBL/GenBank/DDBJ whole genome shotgun (WGS) entry which is preliminary data.</text>
</comment>
<accession>A0A7J7IWM8</accession>
<proteinExistence type="predicted"/>
<name>A0A7J7IWM8_BUGNE</name>
<evidence type="ECO:0000313" key="2">
    <source>
        <dbReference type="Proteomes" id="UP000593567"/>
    </source>
</evidence>
<reference evidence="1" key="1">
    <citation type="submission" date="2020-06" db="EMBL/GenBank/DDBJ databases">
        <title>Draft genome of Bugula neritina, a colonial animal packing powerful symbionts and potential medicines.</title>
        <authorList>
            <person name="Rayko M."/>
        </authorList>
    </citation>
    <scope>NUCLEOTIDE SEQUENCE [LARGE SCALE GENOMIC DNA]</scope>
    <source>
        <strain evidence="1">Kwan_BN1</strain>
    </source>
</reference>
<organism evidence="1 2">
    <name type="scientific">Bugula neritina</name>
    <name type="common">Brown bryozoan</name>
    <name type="synonym">Sertularia neritina</name>
    <dbReference type="NCBI Taxonomy" id="10212"/>
    <lineage>
        <taxon>Eukaryota</taxon>
        <taxon>Metazoa</taxon>
        <taxon>Spiralia</taxon>
        <taxon>Lophotrochozoa</taxon>
        <taxon>Bryozoa</taxon>
        <taxon>Gymnolaemata</taxon>
        <taxon>Cheilostomatida</taxon>
        <taxon>Flustrina</taxon>
        <taxon>Buguloidea</taxon>
        <taxon>Bugulidae</taxon>
        <taxon>Bugula</taxon>
    </lineage>
</organism>
<evidence type="ECO:0000313" key="1">
    <source>
        <dbReference type="EMBL" id="KAF6018313.1"/>
    </source>
</evidence>
<dbReference type="Proteomes" id="UP000593567">
    <property type="component" value="Unassembled WGS sequence"/>
</dbReference>
<dbReference type="AlphaFoldDB" id="A0A7J7IWM8"/>